<sequence>MAQRRMFAIKIIDSAKFLKMPVSSRLLYYDLGMRADDDGVVEAFNVIRMTGATEDDLKVLASKGYIRVLNEDLVTFITDWTEHNKIRADRKIDSLYKDLILQVVPDVELLEPKERADRKLINNGTSHGQQMDSIGKDRLGKDRLGKDNKIFVEDSKEMKLSKLLFSLIKRNNDKAKQPNLQTWCKHMDYILRVDKREYEDVKAVIEWCQDDDFWQTNILSTQKLRKQYEQLYIKMLKDKGSAYNARGITKDNGTSQKPKYDFSCF</sequence>
<feature type="compositionally biased region" description="Polar residues" evidence="1">
    <location>
        <begin position="122"/>
        <end position="132"/>
    </location>
</feature>
<feature type="region of interest" description="Disordered" evidence="1">
    <location>
        <begin position="120"/>
        <end position="139"/>
    </location>
</feature>
<organism evidence="2">
    <name type="scientific">Dulem virus 30</name>
    <dbReference type="NCBI Taxonomy" id="3145748"/>
    <lineage>
        <taxon>Viruses</taxon>
        <taxon>Duplodnaviria</taxon>
        <taxon>Heunggongvirae</taxon>
        <taxon>Uroviricota</taxon>
        <taxon>Caudoviricetes</taxon>
    </lineage>
</organism>
<evidence type="ECO:0000313" key="2">
    <source>
        <dbReference type="EMBL" id="XCD06760.1"/>
    </source>
</evidence>
<proteinExistence type="predicted"/>
<reference evidence="2" key="1">
    <citation type="submission" date="2024-03" db="EMBL/GenBank/DDBJ databases">
        <title>Diverse circular DNA viruses in blood, oral, and fecal samples of captive lemurs.</title>
        <authorList>
            <person name="Paietta E.N."/>
            <person name="Kraberger S."/>
            <person name="Lund M.C."/>
            <person name="Custer J.M."/>
            <person name="Vargas K.M."/>
            <person name="Ehmke E.E."/>
            <person name="Yoder A.D."/>
            <person name="Varsani A."/>
        </authorList>
    </citation>
    <scope>NUCLEOTIDE SEQUENCE</scope>
    <source>
        <strain evidence="2">Duke_26_2</strain>
    </source>
</reference>
<name>A0AAU8B5A8_9CAUD</name>
<evidence type="ECO:0000256" key="1">
    <source>
        <dbReference type="SAM" id="MobiDB-lite"/>
    </source>
</evidence>
<accession>A0AAU8B5A8</accession>
<protein>
    <submittedName>
        <fullName evidence="2">Replication protein</fullName>
    </submittedName>
</protein>
<dbReference type="EMBL" id="PP511706">
    <property type="protein sequence ID" value="XCD06760.1"/>
    <property type="molecule type" value="Genomic_DNA"/>
</dbReference>